<name>A0A1A9KCZ5_9PSED</name>
<evidence type="ECO:0008006" key="3">
    <source>
        <dbReference type="Google" id="ProtNLM"/>
    </source>
</evidence>
<dbReference type="AlphaFoldDB" id="A0A1A9KCZ5"/>
<reference evidence="1 2" key="1">
    <citation type="submission" date="2016-05" db="EMBL/GenBank/DDBJ databases">
        <title>Genome Sequence of Pseudomonas citronellolis Strain SJTE-3, an Estrogens and Persistent Organic Pollutants degradation strain.</title>
        <authorList>
            <person name="Liang R."/>
        </authorList>
    </citation>
    <scope>NUCLEOTIDE SEQUENCE [LARGE SCALE GENOMIC DNA]</scope>
    <source>
        <strain evidence="1 2">SJTE-3</strain>
    </source>
</reference>
<accession>A0A1A9KCZ5</accession>
<protein>
    <recommendedName>
        <fullName evidence="3">Hydantoinase B/oxoprolinase domain-containing protein</fullName>
    </recommendedName>
</protein>
<dbReference type="EMBL" id="CP015878">
    <property type="protein sequence ID" value="ANI15666.1"/>
    <property type="molecule type" value="Genomic_DNA"/>
</dbReference>
<evidence type="ECO:0000313" key="1">
    <source>
        <dbReference type="EMBL" id="ANI15666.1"/>
    </source>
</evidence>
<dbReference type="RefSeq" id="WP_064583393.1">
    <property type="nucleotide sequence ID" value="NZ_BDGS01000001.1"/>
</dbReference>
<gene>
    <name evidence="1" type="ORF">A9C11_17515</name>
</gene>
<proteinExistence type="predicted"/>
<evidence type="ECO:0000313" key="2">
    <source>
        <dbReference type="Proteomes" id="UP000077748"/>
    </source>
</evidence>
<dbReference type="Proteomes" id="UP000077748">
    <property type="component" value="Chromosome"/>
</dbReference>
<organism evidence="1 2">
    <name type="scientific">Pseudomonas citronellolis</name>
    <dbReference type="NCBI Taxonomy" id="53408"/>
    <lineage>
        <taxon>Bacteria</taxon>
        <taxon>Pseudomonadati</taxon>
        <taxon>Pseudomonadota</taxon>
        <taxon>Gammaproteobacteria</taxon>
        <taxon>Pseudomonadales</taxon>
        <taxon>Pseudomonadaceae</taxon>
        <taxon>Pseudomonas</taxon>
    </lineage>
</organism>
<sequence>MCESTGGGWGNPHQRPANDVLEGVLDEYISIESSKLRYGVVIDPATLKIDVVATAALRAR</sequence>